<evidence type="ECO:0000313" key="4">
    <source>
        <dbReference type="EMBL" id="PSJ55802.1"/>
    </source>
</evidence>
<protein>
    <submittedName>
        <fullName evidence="4">Phage major capsid protein</fullName>
    </submittedName>
</protein>
<gene>
    <name evidence="4" type="ORF">C7I85_26310</name>
</gene>
<feature type="coiled-coil region" evidence="2">
    <location>
        <begin position="3"/>
        <end position="62"/>
    </location>
</feature>
<reference evidence="4 5" key="1">
    <citation type="submission" date="2018-03" db="EMBL/GenBank/DDBJ databases">
        <title>The draft genome of Mesorhizobium soli JCM 19897.</title>
        <authorList>
            <person name="Li L."/>
            <person name="Liu L."/>
            <person name="Liang L."/>
            <person name="Wang T."/>
            <person name="Zhang X."/>
        </authorList>
    </citation>
    <scope>NUCLEOTIDE SEQUENCE [LARGE SCALE GENOMIC DNA]</scope>
    <source>
        <strain evidence="4 5">JCM 19897</strain>
    </source>
</reference>
<dbReference type="Gene3D" id="3.30.2320.10">
    <property type="entry name" value="hypothetical protein PF0899 domain"/>
    <property type="match status" value="1"/>
</dbReference>
<accession>A0A2P7S046</accession>
<comment type="subcellular location">
    <subcellularLocation>
        <location evidence="1">Virion</location>
    </subcellularLocation>
</comment>
<dbReference type="Proteomes" id="UP000240653">
    <property type="component" value="Unassembled WGS sequence"/>
</dbReference>
<comment type="caution">
    <text evidence="4">The sequence shown here is derived from an EMBL/GenBank/DDBJ whole genome shotgun (WGS) entry which is preliminary data.</text>
</comment>
<keyword evidence="2" id="KW-0175">Coiled coil</keyword>
<dbReference type="AlphaFoldDB" id="A0A2P7S046"/>
<organism evidence="4 5">
    <name type="scientific">Pseudaminobacter soli</name>
    <name type="common">ex Li et al. 2025</name>
    <dbReference type="NCBI Taxonomy" id="1295366"/>
    <lineage>
        <taxon>Bacteria</taxon>
        <taxon>Pseudomonadati</taxon>
        <taxon>Pseudomonadota</taxon>
        <taxon>Alphaproteobacteria</taxon>
        <taxon>Hyphomicrobiales</taxon>
        <taxon>Phyllobacteriaceae</taxon>
        <taxon>Pseudaminobacter</taxon>
    </lineage>
</organism>
<dbReference type="InterPro" id="IPR054612">
    <property type="entry name" value="Phage_capsid-like_C"/>
</dbReference>
<dbReference type="NCBIfam" id="TIGR01554">
    <property type="entry name" value="major_cap_HK97"/>
    <property type="match status" value="1"/>
</dbReference>
<feature type="domain" description="Phage capsid-like C-terminal" evidence="3">
    <location>
        <begin position="118"/>
        <end position="398"/>
    </location>
</feature>
<dbReference type="InterPro" id="IPR024455">
    <property type="entry name" value="Phage_capsid"/>
</dbReference>
<dbReference type="SUPFAM" id="SSF56563">
    <property type="entry name" value="Major capsid protein gp5"/>
    <property type="match status" value="1"/>
</dbReference>
<dbReference type="Pfam" id="PF05065">
    <property type="entry name" value="Phage_capsid"/>
    <property type="match status" value="1"/>
</dbReference>
<evidence type="ECO:0000259" key="3">
    <source>
        <dbReference type="Pfam" id="PF05065"/>
    </source>
</evidence>
<dbReference type="RefSeq" id="WP_106726967.1">
    <property type="nucleotide sequence ID" value="NZ_PXYL01000022.1"/>
</dbReference>
<dbReference type="Gene3D" id="3.30.2400.10">
    <property type="entry name" value="Major capsid protein gp5"/>
    <property type="match status" value="1"/>
</dbReference>
<dbReference type="OrthoDB" id="9786516at2"/>
<sequence length="406" mass="43478">MSIQALREQRAAKAKTLNELVNKKDWNPEADQPVYDAGMADIDALDAQIKRITDLNEKVANEALNNSVVEASERAGKDKKSPGALVFAKWLRNGDKALTEEDWATVRNTMSTTTSSEGGYTVATDVATSVLDALKAYGGMRDVAEVIQTAGGNPMSFPTSDGTSEEGELIAENASASDADADFGTKSLPVFKYSSKVVTVPFELLQDSSVDIEAFVRARLVTRLGRVTNKHFTIGAGTTQPFGIMIAAAVGVTAANSSSQVTAITYDSLIDLQHSVDPAYRDGGACKWMMNDDSVRVVRKIKDGQSRPIFVPGYESGTPGGAPDRLLGDPIKVNQHVAKMAASAKSIAYGDFSHYKIRDAMAIEMFRFTDSAYTKKGQVGFLAWMRSGGNFVDVGGAVKVFVNAAS</sequence>
<name>A0A2P7S046_9HYPH</name>
<dbReference type="EMBL" id="PXYL01000022">
    <property type="protein sequence ID" value="PSJ55802.1"/>
    <property type="molecule type" value="Genomic_DNA"/>
</dbReference>
<evidence type="ECO:0000256" key="1">
    <source>
        <dbReference type="ARBA" id="ARBA00004328"/>
    </source>
</evidence>
<evidence type="ECO:0000313" key="5">
    <source>
        <dbReference type="Proteomes" id="UP000240653"/>
    </source>
</evidence>
<keyword evidence="5" id="KW-1185">Reference proteome</keyword>
<evidence type="ECO:0000256" key="2">
    <source>
        <dbReference type="SAM" id="Coils"/>
    </source>
</evidence>
<proteinExistence type="predicted"/>